<keyword evidence="9 10" id="KW-0472">Membrane</keyword>
<dbReference type="Proteomes" id="UP000006853">
    <property type="component" value="Chromosome 1"/>
</dbReference>
<evidence type="ECO:0000259" key="11">
    <source>
        <dbReference type="PROSITE" id="PS51847"/>
    </source>
</evidence>
<evidence type="ECO:0000313" key="12">
    <source>
        <dbReference type="EMBL" id="CCA37422.1"/>
    </source>
</evidence>
<evidence type="ECO:0000256" key="7">
    <source>
        <dbReference type="ARBA" id="ARBA00023121"/>
    </source>
</evidence>
<dbReference type="PROSITE" id="PS51847">
    <property type="entry name" value="SMP"/>
    <property type="match status" value="1"/>
</dbReference>
<evidence type="ECO:0000256" key="1">
    <source>
        <dbReference type="ARBA" id="ARBA00004370"/>
    </source>
</evidence>
<evidence type="ECO:0000256" key="5">
    <source>
        <dbReference type="ARBA" id="ARBA00022787"/>
    </source>
</evidence>
<dbReference type="HOGENOM" id="CLU_043692_0_0_1"/>
<keyword evidence="4 10" id="KW-0812">Transmembrane</keyword>
<dbReference type="InterPro" id="IPR031468">
    <property type="entry name" value="SMP_LBD"/>
</dbReference>
<keyword evidence="7" id="KW-0446">Lipid-binding</keyword>
<dbReference type="GO" id="GO:1990456">
    <property type="term" value="P:mitochondrion-endoplasmic reticulum membrane tethering"/>
    <property type="evidence" value="ECO:0007669"/>
    <property type="project" value="TreeGrafter"/>
</dbReference>
<comment type="domain">
    <text evidence="10">Lacks alpha-helical transmembrane segments, suggesting that it resides in the membrane via beta-sheet conformations similar to those predicted for other outer membrane proteins and porin.</text>
</comment>
<comment type="subunit">
    <text evidence="10">Component of the ER-mitochondria encounter structure (ERMES) or MDM complex, composed of MMM1, MDM10, MDM12 and MDM34.</text>
</comment>
<reference evidence="12 13" key="1">
    <citation type="journal article" date="2011" name="J. Biotechnol.">
        <title>High-quality genome sequence of Pichia pastoris CBS7435.</title>
        <authorList>
            <person name="Kuberl A."/>
            <person name="Schneider J."/>
            <person name="Thallinger G.G."/>
            <person name="Anderl I."/>
            <person name="Wibberg D."/>
            <person name="Hajek T."/>
            <person name="Jaenicke S."/>
            <person name="Brinkrolf K."/>
            <person name="Goesmann A."/>
            <person name="Szczepanowski R."/>
            <person name="Puhler A."/>
            <person name="Schwab H."/>
            <person name="Glieder A."/>
            <person name="Pichler H."/>
        </authorList>
    </citation>
    <scope>NUCLEOTIDE SEQUENCE [LARGE SCALE GENOMIC DNA]</scope>
    <source>
        <strain evidence="13">ATCC 76273 / CBS 7435 / CECT 11047 / NRRL Y-11430 / Wegner 21-1</strain>
    </source>
</reference>
<evidence type="ECO:0000256" key="4">
    <source>
        <dbReference type="ARBA" id="ARBA00022692"/>
    </source>
</evidence>
<reference evidence="12 13" key="2">
    <citation type="journal article" date="2016" name="FEMS Yeast Res.">
        <title>Curation of the genome annotation of Pichia pastoris (Komagataella phaffii) CBS7435 from gene level to protein function.</title>
        <authorList>
            <person name="Valli M."/>
            <person name="Tatto N.E."/>
            <person name="Peymann A."/>
            <person name="Gruber C."/>
            <person name="Landes N."/>
            <person name="Ekker H."/>
            <person name="Thallinger G.G."/>
            <person name="Mattanovich D."/>
            <person name="Gasser B."/>
            <person name="Graf A.B."/>
        </authorList>
    </citation>
    <scope>GENOME REANNOTATION</scope>
    <source>
        <strain evidence="12 13">ATCC 76273 / CBS 7435 / CECT 11047 / NRRL Y-11430 / Wegner 21-1</strain>
    </source>
</reference>
<dbReference type="SMR" id="F2QPU4"/>
<sequence>MSFNINWDSIQKESLSAWTAELLNDALNSGKRPNVLCTDIQIEDLSFGTIPPDFEILEIGDLSSDSFRGIFKFNYDGDASITLRTKVQANPLKIYEDNLLDQFEDDQRELGEFIKPRFVMATDILEIPLNLKLSQIKLSSIIIIVFSRSKGLTLVFKNDPLESISVSSTFDRIKPLARFLQNKIETQISELFKEFLPSVLYKFSQKYTTENFADFHRELLHTQHPERNTENRVTLQDIDPEAPLIISPGSLMRLTTLSSSRQTLTLGGKISADKLNPDIITKNYFNELIPKTYNKFQLKADKVADIAQNIHSIKNLQSRIFWKNSKNNDKPHRRVVCLGDKDKSKEKCKQVESESLYRRSVYSQGSIFNDGASDVSTLTESTEVEQEAPNTEFPKLQAVDLKPDMSVETIIQNSSQEKHRKVKPIDDIGLIGRRKERLRELLKYDVVDFSMPPMPGSPTKFFNTNIFHDSNHINNGNLPIRVAPPPYQC</sequence>
<keyword evidence="8 10" id="KW-0496">Mitochondrion</keyword>
<comment type="similarity">
    <text evidence="10">Belongs to the MDM34 family.</text>
</comment>
<dbReference type="HAMAP" id="MF_03105">
    <property type="entry name" value="Mdm34"/>
    <property type="match status" value="1"/>
</dbReference>
<organism evidence="12 13">
    <name type="scientific">Komagataella phaffii (strain ATCC 76273 / CBS 7435 / CECT 11047 / NRRL Y-11430 / Wegner 21-1)</name>
    <name type="common">Yeast</name>
    <name type="synonym">Pichia pastoris</name>
    <dbReference type="NCBI Taxonomy" id="981350"/>
    <lineage>
        <taxon>Eukaryota</taxon>
        <taxon>Fungi</taxon>
        <taxon>Dikarya</taxon>
        <taxon>Ascomycota</taxon>
        <taxon>Saccharomycotina</taxon>
        <taxon>Pichiomycetes</taxon>
        <taxon>Pichiales</taxon>
        <taxon>Pichiaceae</taxon>
        <taxon>Komagataella</taxon>
    </lineage>
</organism>
<dbReference type="GO" id="GO:0007005">
    <property type="term" value="P:mitochondrion organization"/>
    <property type="evidence" value="ECO:0007669"/>
    <property type="project" value="InterPro"/>
</dbReference>
<keyword evidence="3 10" id="KW-1134">Transmembrane beta strand</keyword>
<dbReference type="InterPro" id="IPR058825">
    <property type="entry name" value="MDM34_N"/>
</dbReference>
<keyword evidence="13" id="KW-1185">Reference proteome</keyword>
<evidence type="ECO:0000256" key="3">
    <source>
        <dbReference type="ARBA" id="ARBA00022452"/>
    </source>
</evidence>
<accession>F2QPU4</accession>
<dbReference type="AlphaFoldDB" id="F2QPU4"/>
<dbReference type="CDD" id="cd21673">
    <property type="entry name" value="SMP_Mdm34"/>
    <property type="match status" value="1"/>
</dbReference>
<dbReference type="PANTHER" id="PTHR28185:SF1">
    <property type="entry name" value="MITOCHONDRIAL DISTRIBUTION AND MORPHOLOGY PROTEIN 34"/>
    <property type="match status" value="1"/>
</dbReference>
<name>F2QPU4_KOMPC</name>
<evidence type="ECO:0000256" key="8">
    <source>
        <dbReference type="ARBA" id="ARBA00023128"/>
    </source>
</evidence>
<proteinExistence type="inferred from homology"/>
<dbReference type="GO" id="GO:0015914">
    <property type="term" value="P:phospholipid transport"/>
    <property type="evidence" value="ECO:0007669"/>
    <property type="project" value="TreeGrafter"/>
</dbReference>
<evidence type="ECO:0000256" key="2">
    <source>
        <dbReference type="ARBA" id="ARBA00022448"/>
    </source>
</evidence>
<feature type="domain" description="SMP-LTD" evidence="11">
    <location>
        <begin position="1"/>
        <end position="205"/>
    </location>
</feature>
<dbReference type="GO" id="GO:0032865">
    <property type="term" value="C:ERMES complex"/>
    <property type="evidence" value="ECO:0007669"/>
    <property type="project" value="UniProtKB-UniRule"/>
</dbReference>
<dbReference type="EMBL" id="FR839628">
    <property type="protein sequence ID" value="CCA37422.1"/>
    <property type="molecule type" value="Genomic_DNA"/>
</dbReference>
<dbReference type="InterPro" id="IPR027536">
    <property type="entry name" value="MDM34"/>
</dbReference>
<keyword evidence="5 10" id="KW-1000">Mitochondrion outer membrane</keyword>
<evidence type="ECO:0000256" key="6">
    <source>
        <dbReference type="ARBA" id="ARBA00023055"/>
    </source>
</evidence>
<dbReference type="Pfam" id="PF26545">
    <property type="entry name" value="Mdm34_N"/>
    <property type="match status" value="1"/>
</dbReference>
<gene>
    <name evidence="10 12" type="primary">MDM34</name>
    <name evidence="12" type="ordered locus">PP7435_Chr1-1303</name>
</gene>
<keyword evidence="2" id="KW-0813">Transport</keyword>
<keyword evidence="6" id="KW-0445">Lipid transport</keyword>
<evidence type="ECO:0000256" key="10">
    <source>
        <dbReference type="HAMAP-Rule" id="MF_03105"/>
    </source>
</evidence>
<comment type="subcellular location">
    <subcellularLocation>
        <location evidence="1">Membrane</location>
    </subcellularLocation>
    <subcellularLocation>
        <location evidence="10">Mitochondrion outer membrane</location>
        <topology evidence="10">Multi-pass membrane protein</topology>
    </subcellularLocation>
    <text evidence="10">The ERMES/MDM complex localizes to a few discrete foci (around 10 per single cell), that represent mitochondria-endoplasmic reticulum junctions. These foci are often found next to mtDNA nucleoids.</text>
</comment>
<dbReference type="PANTHER" id="PTHR28185">
    <property type="entry name" value="MITOCHONDRIAL DISTRIBUTION AND MORPHOLOGY PROTEIN 34"/>
    <property type="match status" value="1"/>
</dbReference>
<dbReference type="GO" id="GO:0008289">
    <property type="term" value="F:lipid binding"/>
    <property type="evidence" value="ECO:0007669"/>
    <property type="project" value="UniProtKB-KW"/>
</dbReference>
<protein>
    <recommendedName>
        <fullName evidence="10">Mitochondrial distribution and morphology protein 34</fullName>
    </recommendedName>
</protein>
<evidence type="ECO:0000256" key="9">
    <source>
        <dbReference type="ARBA" id="ARBA00023136"/>
    </source>
</evidence>
<comment type="function">
    <text evidence="10">Component of the ERMES/MDM complex, which serves as a molecular tether to connect the endoplasmic reticulum (ER) and mitochondria. Components of this complex are involved in the control of mitochondrial shape and protein biogenesis, and function in nonvesicular lipid trafficking between the ER and mitochondria. MDM34 is required for the interaction of the ER-resident membrane protein MMM1 and the outer mitochondrial membrane-resident beta-barrel protein MDM10.</text>
</comment>
<evidence type="ECO:0000313" key="13">
    <source>
        <dbReference type="Proteomes" id="UP000006853"/>
    </source>
</evidence>